<dbReference type="InterPro" id="IPR003439">
    <property type="entry name" value="ABC_transporter-like_ATP-bd"/>
</dbReference>
<keyword evidence="11" id="KW-1185">Reference proteome</keyword>
<feature type="transmembrane region" description="Helical" evidence="7">
    <location>
        <begin position="28"/>
        <end position="50"/>
    </location>
</feature>
<organism evidence="10 11">
    <name type="scientific">Sphingomonas abaci</name>
    <dbReference type="NCBI Taxonomy" id="237611"/>
    <lineage>
        <taxon>Bacteria</taxon>
        <taxon>Pseudomonadati</taxon>
        <taxon>Pseudomonadota</taxon>
        <taxon>Alphaproteobacteria</taxon>
        <taxon>Sphingomonadales</taxon>
        <taxon>Sphingomonadaceae</taxon>
        <taxon>Sphingomonas</taxon>
    </lineage>
</organism>
<dbReference type="InterPro" id="IPR017871">
    <property type="entry name" value="ABC_transporter-like_CS"/>
</dbReference>
<evidence type="ECO:0000256" key="3">
    <source>
        <dbReference type="ARBA" id="ARBA00022741"/>
    </source>
</evidence>
<comment type="caution">
    <text evidence="10">The sequence shown here is derived from an EMBL/GenBank/DDBJ whole genome shotgun (WGS) entry which is preliminary data.</text>
</comment>
<dbReference type="GO" id="GO:0140359">
    <property type="term" value="F:ABC-type transporter activity"/>
    <property type="evidence" value="ECO:0007669"/>
    <property type="project" value="InterPro"/>
</dbReference>
<evidence type="ECO:0000313" key="11">
    <source>
        <dbReference type="Proteomes" id="UP000574769"/>
    </source>
</evidence>
<feature type="domain" description="ABC transmembrane type-1" evidence="9">
    <location>
        <begin position="29"/>
        <end position="303"/>
    </location>
</feature>
<evidence type="ECO:0000256" key="7">
    <source>
        <dbReference type="SAM" id="Phobius"/>
    </source>
</evidence>
<evidence type="ECO:0000259" key="9">
    <source>
        <dbReference type="PROSITE" id="PS50929"/>
    </source>
</evidence>
<dbReference type="Gene3D" id="3.40.50.300">
    <property type="entry name" value="P-loop containing nucleotide triphosphate hydrolases"/>
    <property type="match status" value="1"/>
</dbReference>
<feature type="transmembrane region" description="Helical" evidence="7">
    <location>
        <begin position="158"/>
        <end position="176"/>
    </location>
</feature>
<evidence type="ECO:0000256" key="1">
    <source>
        <dbReference type="ARBA" id="ARBA00004651"/>
    </source>
</evidence>
<dbReference type="InterPro" id="IPR003593">
    <property type="entry name" value="AAA+_ATPase"/>
</dbReference>
<keyword evidence="3" id="KW-0547">Nucleotide-binding</keyword>
<dbReference type="EMBL" id="JACHNY010000001">
    <property type="protein sequence ID" value="MBB4616359.1"/>
    <property type="molecule type" value="Genomic_DNA"/>
</dbReference>
<keyword evidence="2 7" id="KW-0812">Transmembrane</keyword>
<dbReference type="PANTHER" id="PTHR24221:SF654">
    <property type="entry name" value="ATP-BINDING CASSETTE SUB-FAMILY B MEMBER 6"/>
    <property type="match status" value="1"/>
</dbReference>
<dbReference type="InterPro" id="IPR011527">
    <property type="entry name" value="ABC1_TM_dom"/>
</dbReference>
<gene>
    <name evidence="10" type="ORF">GGQ96_000465</name>
</gene>
<dbReference type="Proteomes" id="UP000574769">
    <property type="component" value="Unassembled WGS sequence"/>
</dbReference>
<evidence type="ECO:0000256" key="4">
    <source>
        <dbReference type="ARBA" id="ARBA00022840"/>
    </source>
</evidence>
<dbReference type="PROSITE" id="PS00211">
    <property type="entry name" value="ABC_TRANSPORTER_1"/>
    <property type="match status" value="1"/>
</dbReference>
<dbReference type="InterPro" id="IPR036640">
    <property type="entry name" value="ABC1_TM_sf"/>
</dbReference>
<proteinExistence type="predicted"/>
<dbReference type="SUPFAM" id="SSF90123">
    <property type="entry name" value="ABC transporter transmembrane region"/>
    <property type="match status" value="1"/>
</dbReference>
<name>A0A7W7AG11_9SPHN</name>
<dbReference type="Pfam" id="PF00005">
    <property type="entry name" value="ABC_tran"/>
    <property type="match status" value="1"/>
</dbReference>
<accession>A0A7W7AG11</accession>
<dbReference type="GO" id="GO:0030256">
    <property type="term" value="C:type I protein secretion system complex"/>
    <property type="evidence" value="ECO:0007669"/>
    <property type="project" value="InterPro"/>
</dbReference>
<dbReference type="AlphaFoldDB" id="A0A7W7AG11"/>
<feature type="domain" description="ABC transporter" evidence="8">
    <location>
        <begin position="334"/>
        <end position="576"/>
    </location>
</feature>
<dbReference type="GO" id="GO:0016887">
    <property type="term" value="F:ATP hydrolysis activity"/>
    <property type="evidence" value="ECO:0007669"/>
    <property type="project" value="InterPro"/>
</dbReference>
<keyword evidence="6 7" id="KW-0472">Membrane</keyword>
<reference evidence="10 11" key="1">
    <citation type="submission" date="2020-08" db="EMBL/GenBank/DDBJ databases">
        <title>Genomic Encyclopedia of Type Strains, Phase IV (KMG-IV): sequencing the most valuable type-strain genomes for metagenomic binning, comparative biology and taxonomic classification.</title>
        <authorList>
            <person name="Goeker M."/>
        </authorList>
    </citation>
    <scope>NUCLEOTIDE SEQUENCE [LARGE SCALE GENOMIC DNA]</scope>
    <source>
        <strain evidence="10 11">DSM 15867</strain>
    </source>
</reference>
<evidence type="ECO:0000313" key="10">
    <source>
        <dbReference type="EMBL" id="MBB4616359.1"/>
    </source>
</evidence>
<dbReference type="GO" id="GO:0005886">
    <property type="term" value="C:plasma membrane"/>
    <property type="evidence" value="ECO:0007669"/>
    <property type="project" value="UniProtKB-SubCell"/>
</dbReference>
<feature type="transmembrane region" description="Helical" evidence="7">
    <location>
        <begin position="62"/>
        <end position="82"/>
    </location>
</feature>
<evidence type="ECO:0000256" key="6">
    <source>
        <dbReference type="ARBA" id="ARBA00023136"/>
    </source>
</evidence>
<comment type="subcellular location">
    <subcellularLocation>
        <location evidence="1">Cell membrane</location>
        <topology evidence="1">Multi-pass membrane protein</topology>
    </subcellularLocation>
</comment>
<dbReference type="InterPro" id="IPR010128">
    <property type="entry name" value="ATPase_T1SS_PrtD-like"/>
</dbReference>
<evidence type="ECO:0000259" key="8">
    <source>
        <dbReference type="PROSITE" id="PS50893"/>
    </source>
</evidence>
<dbReference type="InterPro" id="IPR039421">
    <property type="entry name" value="Type_1_exporter"/>
</dbReference>
<dbReference type="PANTHER" id="PTHR24221">
    <property type="entry name" value="ATP-BINDING CASSETTE SUB-FAMILY B"/>
    <property type="match status" value="1"/>
</dbReference>
<dbReference type="Gene3D" id="1.20.1560.10">
    <property type="entry name" value="ABC transporter type 1, transmembrane domain"/>
    <property type="match status" value="1"/>
</dbReference>
<keyword evidence="4 10" id="KW-0067">ATP-binding</keyword>
<dbReference type="PROSITE" id="PS50893">
    <property type="entry name" value="ABC_TRANSPORTER_2"/>
    <property type="match status" value="1"/>
</dbReference>
<evidence type="ECO:0000256" key="5">
    <source>
        <dbReference type="ARBA" id="ARBA00022989"/>
    </source>
</evidence>
<dbReference type="GO" id="GO:0005524">
    <property type="term" value="F:ATP binding"/>
    <property type="evidence" value="ECO:0007669"/>
    <property type="project" value="UniProtKB-KW"/>
</dbReference>
<dbReference type="GO" id="GO:0034040">
    <property type="term" value="F:ATPase-coupled lipid transmembrane transporter activity"/>
    <property type="evidence" value="ECO:0007669"/>
    <property type="project" value="TreeGrafter"/>
</dbReference>
<protein>
    <submittedName>
        <fullName evidence="10">ATP-binding cassette subfamily C protein</fullName>
    </submittedName>
</protein>
<dbReference type="SMART" id="SM00382">
    <property type="entry name" value="AAA"/>
    <property type="match status" value="1"/>
</dbReference>
<dbReference type="InterPro" id="IPR027417">
    <property type="entry name" value="P-loop_NTPase"/>
</dbReference>
<dbReference type="PROSITE" id="PS50929">
    <property type="entry name" value="ABC_TM1F"/>
    <property type="match status" value="1"/>
</dbReference>
<sequence>MRRTSGTGGLHLPQGPMRAALERCRRHLIGAAGFSALVNLLYIVPTLYMLQVYDRVVPTQGVQTLGFLTLVLLFALACLSLLDRVRSRLLVRAGVRLDADLAPLLLDATMARPEAPAARAAMRDFDAMRGVLTGPGMLALFDAPWTPLYVLVCFLVHPWIGLVALAGGAILPAIAWRNEVATRSGMARAQEVATRTYAAQDAMLAAAENVRALGMRRALVARQLRQREAMLVAQTEAGFRAGGYFTATKFVRLALQSLALGLGALLAVDNKISGGAIFASSFLIARALAPVELLIGSWKGIAQAHASYRGLDALLAAAPVAADVTQLPAPRGSLQLEGVTLLNATRDATLLNAVSFAVAPGEVVAIVGPSGAGKSTLVRAIAGALPIDRGHVRIDSADLNDWDAERLARHIGYLPQDSVLFEGTVKENIARFDTEAAADRATIDAQVVQAAEMVGAQDLILRLPGGFDHRLGLGGRGVSAGQAQRIALARAVYGDPALYILDEPNAHLDAEGDAALNAAIARLKAAGKTILIVSHKLGVLPVVDKILVLRDGRAELFGPRDEILAKIAPPGVRRMTPPATGAVARGGAA</sequence>
<dbReference type="GO" id="GO:0030253">
    <property type="term" value="P:protein secretion by the type I secretion system"/>
    <property type="evidence" value="ECO:0007669"/>
    <property type="project" value="InterPro"/>
</dbReference>
<evidence type="ECO:0000256" key="2">
    <source>
        <dbReference type="ARBA" id="ARBA00022692"/>
    </source>
</evidence>
<dbReference type="SUPFAM" id="SSF52540">
    <property type="entry name" value="P-loop containing nucleoside triphosphate hydrolases"/>
    <property type="match status" value="1"/>
</dbReference>
<dbReference type="NCBIfam" id="TIGR01842">
    <property type="entry name" value="type_I_sec_PrtD"/>
    <property type="match status" value="1"/>
</dbReference>
<keyword evidence="5 7" id="KW-1133">Transmembrane helix</keyword>